<sequence length="77" mass="8350">MADRSCTACRSVAVEPGFFEDRGEGSLGYVRWIAGPLQRGIFGGAKRTGKQRHAVGAYRCTVCGHLELYVEDADAQT</sequence>
<accession>A0ABN1UTW6</accession>
<proteinExistence type="predicted"/>
<dbReference type="EMBL" id="BAAAJE010000031">
    <property type="protein sequence ID" value="GAA1164565.1"/>
    <property type="molecule type" value="Genomic_DNA"/>
</dbReference>
<dbReference type="Proteomes" id="UP001499979">
    <property type="component" value="Unassembled WGS sequence"/>
</dbReference>
<dbReference type="RefSeq" id="WP_343911003.1">
    <property type="nucleotide sequence ID" value="NZ_BAAAJE010000031.1"/>
</dbReference>
<keyword evidence="2" id="KW-1185">Reference proteome</keyword>
<gene>
    <name evidence="1" type="ORF">GCM10009606_47760</name>
</gene>
<name>A0ABN1UTW6_9ACTN</name>
<comment type="caution">
    <text evidence="1">The sequence shown here is derived from an EMBL/GenBank/DDBJ whole genome shotgun (WGS) entry which is preliminary data.</text>
</comment>
<reference evidence="1 2" key="1">
    <citation type="journal article" date="2019" name="Int. J. Syst. Evol. Microbiol.">
        <title>The Global Catalogue of Microorganisms (GCM) 10K type strain sequencing project: providing services to taxonomists for standard genome sequencing and annotation.</title>
        <authorList>
            <consortium name="The Broad Institute Genomics Platform"/>
            <consortium name="The Broad Institute Genome Sequencing Center for Infectious Disease"/>
            <person name="Wu L."/>
            <person name="Ma J."/>
        </authorList>
    </citation>
    <scope>NUCLEOTIDE SEQUENCE [LARGE SCALE GENOMIC DNA]</scope>
    <source>
        <strain evidence="1 2">JCM 11813</strain>
    </source>
</reference>
<protein>
    <submittedName>
        <fullName evidence="1">Uncharacterized protein</fullName>
    </submittedName>
</protein>
<evidence type="ECO:0000313" key="2">
    <source>
        <dbReference type="Proteomes" id="UP001499979"/>
    </source>
</evidence>
<organism evidence="1 2">
    <name type="scientific">Nocardioides aquiterrae</name>
    <dbReference type="NCBI Taxonomy" id="203799"/>
    <lineage>
        <taxon>Bacteria</taxon>
        <taxon>Bacillati</taxon>
        <taxon>Actinomycetota</taxon>
        <taxon>Actinomycetes</taxon>
        <taxon>Propionibacteriales</taxon>
        <taxon>Nocardioidaceae</taxon>
        <taxon>Nocardioides</taxon>
    </lineage>
</organism>
<evidence type="ECO:0000313" key="1">
    <source>
        <dbReference type="EMBL" id="GAA1164565.1"/>
    </source>
</evidence>